<evidence type="ECO:0000256" key="1">
    <source>
        <dbReference type="ARBA" id="ARBA00022490"/>
    </source>
</evidence>
<dbReference type="EMBL" id="BLLK01000020">
    <property type="protein sequence ID" value="GFH45060.1"/>
    <property type="molecule type" value="Genomic_DNA"/>
</dbReference>
<reference evidence="6 7" key="1">
    <citation type="journal article" date="2021" name="Sci. Rep.">
        <title>The genome of the diatom Chaetoceros tenuissimus carries an ancient integrated fragment of an extant virus.</title>
        <authorList>
            <person name="Hongo Y."/>
            <person name="Kimura K."/>
            <person name="Takaki Y."/>
            <person name="Yoshida Y."/>
            <person name="Baba S."/>
            <person name="Kobayashi G."/>
            <person name="Nagasaki K."/>
            <person name="Hano T."/>
            <person name="Tomaru Y."/>
        </authorList>
    </citation>
    <scope>NUCLEOTIDE SEQUENCE [LARGE SCALE GENOMIC DNA]</scope>
    <source>
        <strain evidence="6 7">NIES-3715</strain>
    </source>
</reference>
<dbReference type="HAMAP" id="MF_03007">
    <property type="entry name" value="eIF3h"/>
    <property type="match status" value="1"/>
</dbReference>
<evidence type="ECO:0000313" key="6">
    <source>
        <dbReference type="EMBL" id="GFH45060.1"/>
    </source>
</evidence>
<comment type="caution">
    <text evidence="6">The sequence shown here is derived from an EMBL/GenBank/DDBJ whole genome shotgun (WGS) entry which is preliminary data.</text>
</comment>
<dbReference type="PANTHER" id="PTHR10410">
    <property type="entry name" value="EUKARYOTIC TRANSLATION INITIATION FACTOR 3 -RELATED"/>
    <property type="match status" value="1"/>
</dbReference>
<dbReference type="PROSITE" id="PS50249">
    <property type="entry name" value="MPN"/>
    <property type="match status" value="1"/>
</dbReference>
<sequence length="341" mass="37794">MAAVFETEKPISAVHIDGLAVLKIVKHCQESLPNFVSGSLLGLESDGVLEITHSFPFPEPRAKSSDGESDVSALDGHEYQLEMMKMLREVNVDNNCVGWYQSMYLGSYSTPTLLENQLAYQTDLSANAVVLLYDPMQTAHGNLELKCLKLTKEAVEHMESDSNSFLESGKIFEEVPITMKNPALVKALLHNVKTGQYNADVDESPSTGVVKNVVSGGNATSDDISPVYGTDTTLDRLDLSTNPYLEKHLEFLSNWVDDLAAEQGKFQYYMRSVSRGGYDKRGDKKRKEKVPAKEAWASSDAPKRIDSLLISNQIRSYCEQVDKFTDSGFGKLFVVDGLQKK</sequence>
<dbReference type="Pfam" id="PF01398">
    <property type="entry name" value="JAB"/>
    <property type="match status" value="1"/>
</dbReference>
<dbReference type="GO" id="GO:0033290">
    <property type="term" value="C:eukaryotic 48S preinitiation complex"/>
    <property type="evidence" value="ECO:0007669"/>
    <property type="project" value="UniProtKB-UniRule"/>
</dbReference>
<dbReference type="GO" id="GO:0001732">
    <property type="term" value="P:formation of cytoplasmic translation initiation complex"/>
    <property type="evidence" value="ECO:0007669"/>
    <property type="project" value="UniProtKB-UniRule"/>
</dbReference>
<dbReference type="AlphaFoldDB" id="A0AAD3CI58"/>
<keyword evidence="7" id="KW-1185">Reference proteome</keyword>
<dbReference type="GO" id="GO:0008237">
    <property type="term" value="F:metallopeptidase activity"/>
    <property type="evidence" value="ECO:0007669"/>
    <property type="project" value="InterPro"/>
</dbReference>
<proteinExistence type="inferred from homology"/>
<dbReference type="Gene3D" id="3.40.140.10">
    <property type="entry name" value="Cytidine Deaminase, domain 2"/>
    <property type="match status" value="1"/>
</dbReference>
<dbReference type="Pfam" id="PF19445">
    <property type="entry name" value="eIF3h_C"/>
    <property type="match status" value="1"/>
</dbReference>
<dbReference type="InterPro" id="IPR037518">
    <property type="entry name" value="MPN"/>
</dbReference>
<gene>
    <name evidence="6" type="ORF">CTEN210_01534</name>
</gene>
<comment type="subcellular location">
    <subcellularLocation>
        <location evidence="4">Cytoplasm</location>
    </subcellularLocation>
</comment>
<dbReference type="InterPro" id="IPR027524">
    <property type="entry name" value="eIF3h"/>
</dbReference>
<keyword evidence="2 4" id="KW-0396">Initiation factor</keyword>
<dbReference type="GO" id="GO:0016282">
    <property type="term" value="C:eukaryotic 43S preinitiation complex"/>
    <property type="evidence" value="ECO:0007669"/>
    <property type="project" value="UniProtKB-UniRule"/>
</dbReference>
<dbReference type="CDD" id="cd08065">
    <property type="entry name" value="MPN_eIF3h"/>
    <property type="match status" value="1"/>
</dbReference>
<organism evidence="6 7">
    <name type="scientific">Chaetoceros tenuissimus</name>
    <dbReference type="NCBI Taxonomy" id="426638"/>
    <lineage>
        <taxon>Eukaryota</taxon>
        <taxon>Sar</taxon>
        <taxon>Stramenopiles</taxon>
        <taxon>Ochrophyta</taxon>
        <taxon>Bacillariophyta</taxon>
        <taxon>Coscinodiscophyceae</taxon>
        <taxon>Chaetocerotophycidae</taxon>
        <taxon>Chaetocerotales</taxon>
        <taxon>Chaetocerotaceae</taxon>
        <taxon>Chaetoceros</taxon>
    </lineage>
</organism>
<comment type="subunit">
    <text evidence="4">Component of the eukaryotic translation initiation factor 3 (eIF-3) complex.</text>
</comment>
<protein>
    <recommendedName>
        <fullName evidence="4">Eukaryotic translation initiation factor 3 subunit H</fullName>
        <shortName evidence="4">eIF3h</shortName>
    </recommendedName>
</protein>
<evidence type="ECO:0000256" key="4">
    <source>
        <dbReference type="HAMAP-Rule" id="MF_03007"/>
    </source>
</evidence>
<dbReference type="InterPro" id="IPR000555">
    <property type="entry name" value="JAMM/MPN+_dom"/>
</dbReference>
<evidence type="ECO:0000256" key="2">
    <source>
        <dbReference type="ARBA" id="ARBA00022540"/>
    </source>
</evidence>
<keyword evidence="3 4" id="KW-0648">Protein biosynthesis</keyword>
<dbReference type="Proteomes" id="UP001054902">
    <property type="component" value="Unassembled WGS sequence"/>
</dbReference>
<dbReference type="InterPro" id="IPR050242">
    <property type="entry name" value="JAMM_MPN+_peptidase_M67A"/>
</dbReference>
<keyword evidence="1 4" id="KW-0963">Cytoplasm</keyword>
<feature type="domain" description="MPN" evidence="5">
    <location>
        <begin position="14"/>
        <end position="154"/>
    </location>
</feature>
<accession>A0AAD3CI58</accession>
<evidence type="ECO:0000256" key="3">
    <source>
        <dbReference type="ARBA" id="ARBA00022917"/>
    </source>
</evidence>
<name>A0AAD3CI58_9STRA</name>
<comment type="similarity">
    <text evidence="4">Belongs to the eIF-3 subunit H family.</text>
</comment>
<comment type="function">
    <text evidence="4">Component of the eukaryotic translation initiation factor 3 (eIF-3) complex, which is involved in protein synthesis of a specialized repertoire of mRNAs and, together with other initiation factors, stimulates binding of mRNA and methionyl-tRNAi to the 40S ribosome. The eIF-3 complex specifically targets and initiates translation of a subset of mRNAs involved in cell proliferation.</text>
</comment>
<dbReference type="GO" id="GO:0005852">
    <property type="term" value="C:eukaryotic translation initiation factor 3 complex"/>
    <property type="evidence" value="ECO:0007669"/>
    <property type="project" value="UniProtKB-UniRule"/>
</dbReference>
<dbReference type="InterPro" id="IPR045810">
    <property type="entry name" value="eIF3h_C"/>
</dbReference>
<evidence type="ECO:0000313" key="7">
    <source>
        <dbReference type="Proteomes" id="UP001054902"/>
    </source>
</evidence>
<dbReference type="GO" id="GO:0003743">
    <property type="term" value="F:translation initiation factor activity"/>
    <property type="evidence" value="ECO:0007669"/>
    <property type="project" value="UniProtKB-UniRule"/>
</dbReference>
<evidence type="ECO:0000259" key="5">
    <source>
        <dbReference type="PROSITE" id="PS50249"/>
    </source>
</evidence>
<dbReference type="SMART" id="SM00232">
    <property type="entry name" value="JAB_MPN"/>
    <property type="match status" value="1"/>
</dbReference>